<evidence type="ECO:0000313" key="5">
    <source>
        <dbReference type="EMBL" id="RRD05467.1"/>
    </source>
</evidence>
<evidence type="ECO:0000256" key="1">
    <source>
        <dbReference type="ARBA" id="ARBA00023015"/>
    </source>
</evidence>
<proteinExistence type="predicted"/>
<comment type="caution">
    <text evidence="5">The sequence shown here is derived from an EMBL/GenBank/DDBJ whole genome shotgun (WGS) entry which is preliminary data.</text>
</comment>
<keyword evidence="3" id="KW-0804">Transcription</keyword>
<dbReference type="InterPro" id="IPR036390">
    <property type="entry name" value="WH_DNA-bd_sf"/>
</dbReference>
<dbReference type="InterPro" id="IPR039422">
    <property type="entry name" value="MarR/SlyA-like"/>
</dbReference>
<organism evidence="5 6">
    <name type="scientific">Arachnia propionica</name>
    <dbReference type="NCBI Taxonomy" id="1750"/>
    <lineage>
        <taxon>Bacteria</taxon>
        <taxon>Bacillati</taxon>
        <taxon>Actinomycetota</taxon>
        <taxon>Actinomycetes</taxon>
        <taxon>Propionibacteriales</taxon>
        <taxon>Propionibacteriaceae</taxon>
        <taxon>Arachnia</taxon>
    </lineage>
</organism>
<reference evidence="5 6" key="1">
    <citation type="submission" date="2018-11" db="EMBL/GenBank/DDBJ databases">
        <title>Genomes From Bacteria Associated with the Canine Oral Cavity: a Test Case for Automated Genome-Based Taxonomic Assignment.</title>
        <authorList>
            <person name="Coil D.A."/>
            <person name="Jospin G."/>
            <person name="Darling A.E."/>
            <person name="Wallis C."/>
            <person name="Davis I.J."/>
            <person name="Harris S."/>
            <person name="Eisen J.A."/>
            <person name="Holcombe L.J."/>
            <person name="O'Flynn C."/>
        </authorList>
    </citation>
    <scope>NUCLEOTIDE SEQUENCE [LARGE SCALE GENOMIC DNA]</scope>
    <source>
        <strain evidence="5 6">OH887_COT-365</strain>
    </source>
</reference>
<dbReference type="InterPro" id="IPR000835">
    <property type="entry name" value="HTH_MarR-typ"/>
</dbReference>
<dbReference type="PANTHER" id="PTHR33164">
    <property type="entry name" value="TRANSCRIPTIONAL REGULATOR, MARR FAMILY"/>
    <property type="match status" value="1"/>
</dbReference>
<dbReference type="EMBL" id="RQZG01000006">
    <property type="protein sequence ID" value="RRD05467.1"/>
    <property type="molecule type" value="Genomic_DNA"/>
</dbReference>
<keyword evidence="1" id="KW-0805">Transcription regulation</keyword>
<keyword evidence="2" id="KW-0238">DNA-binding</keyword>
<gene>
    <name evidence="5" type="ORF">EII34_06980</name>
</gene>
<dbReference type="Gene3D" id="1.10.10.10">
    <property type="entry name" value="Winged helix-like DNA-binding domain superfamily/Winged helix DNA-binding domain"/>
    <property type="match status" value="1"/>
</dbReference>
<sequence>MTSRFDDPGRSPGFLLWRVTLQWQRAVRAALEPVGLTHTQFVVLAAVWWLEQETAEPPSQRRVAELVGIDPMTTSQVLRALEGKGHLSRVDGRADARQKLIALSREGVRVAEQAVALVEEADGVFFAAADERVLVEQLRSVTASR</sequence>
<dbReference type="OrthoDB" id="9806864at2"/>
<dbReference type="SUPFAM" id="SSF46785">
    <property type="entry name" value="Winged helix' DNA-binding domain"/>
    <property type="match status" value="1"/>
</dbReference>
<dbReference type="GO" id="GO:0003677">
    <property type="term" value="F:DNA binding"/>
    <property type="evidence" value="ECO:0007669"/>
    <property type="project" value="UniProtKB-KW"/>
</dbReference>
<dbReference type="GO" id="GO:0006950">
    <property type="term" value="P:response to stress"/>
    <property type="evidence" value="ECO:0007669"/>
    <property type="project" value="TreeGrafter"/>
</dbReference>
<dbReference type="Pfam" id="PF01047">
    <property type="entry name" value="MarR"/>
    <property type="match status" value="1"/>
</dbReference>
<evidence type="ECO:0000259" key="4">
    <source>
        <dbReference type="PROSITE" id="PS50995"/>
    </source>
</evidence>
<dbReference type="SMART" id="SM00347">
    <property type="entry name" value="HTH_MARR"/>
    <property type="match status" value="1"/>
</dbReference>
<dbReference type="PANTHER" id="PTHR33164:SF64">
    <property type="entry name" value="TRANSCRIPTIONAL REGULATOR SLYA"/>
    <property type="match status" value="1"/>
</dbReference>
<evidence type="ECO:0000313" key="6">
    <source>
        <dbReference type="Proteomes" id="UP000280819"/>
    </source>
</evidence>
<dbReference type="AlphaFoldDB" id="A0A3P1T7J4"/>
<name>A0A3P1T7J4_9ACTN</name>
<evidence type="ECO:0000256" key="2">
    <source>
        <dbReference type="ARBA" id="ARBA00023125"/>
    </source>
</evidence>
<dbReference type="Proteomes" id="UP000280819">
    <property type="component" value="Unassembled WGS sequence"/>
</dbReference>
<feature type="domain" description="HTH marR-type" evidence="4">
    <location>
        <begin position="1"/>
        <end position="145"/>
    </location>
</feature>
<protein>
    <submittedName>
        <fullName evidence="5">MarR family transcriptional regulator</fullName>
    </submittedName>
</protein>
<dbReference type="PROSITE" id="PS50995">
    <property type="entry name" value="HTH_MARR_2"/>
    <property type="match status" value="1"/>
</dbReference>
<dbReference type="RefSeq" id="WP_124844301.1">
    <property type="nucleotide sequence ID" value="NZ_RQZG01000006.1"/>
</dbReference>
<evidence type="ECO:0000256" key="3">
    <source>
        <dbReference type="ARBA" id="ARBA00023163"/>
    </source>
</evidence>
<accession>A0A3P1T7J4</accession>
<dbReference type="GO" id="GO:0003700">
    <property type="term" value="F:DNA-binding transcription factor activity"/>
    <property type="evidence" value="ECO:0007669"/>
    <property type="project" value="InterPro"/>
</dbReference>
<dbReference type="InterPro" id="IPR036388">
    <property type="entry name" value="WH-like_DNA-bd_sf"/>
</dbReference>